<evidence type="ECO:0000313" key="8">
    <source>
        <dbReference type="EMBL" id="SFD77062.1"/>
    </source>
</evidence>
<dbReference type="Pfam" id="PF00041">
    <property type="entry name" value="fn3"/>
    <property type="match status" value="4"/>
</dbReference>
<keyword evidence="5" id="KW-0624">Polysaccharide degradation</keyword>
<feature type="domain" description="Fibronectin type-III" evidence="7">
    <location>
        <begin position="688"/>
        <end position="778"/>
    </location>
</feature>
<dbReference type="Pfam" id="PF16586">
    <property type="entry name" value="DUF5060"/>
    <property type="match status" value="1"/>
</dbReference>
<accession>A0A1I1V1X0</accession>
<evidence type="ECO:0000256" key="5">
    <source>
        <dbReference type="ARBA" id="ARBA00023326"/>
    </source>
</evidence>
<dbReference type="FunFam" id="2.60.40.10:FF:001114">
    <property type="entry name" value="Chitinase A1"/>
    <property type="match status" value="3"/>
</dbReference>
<dbReference type="CDD" id="cd00063">
    <property type="entry name" value="FN3"/>
    <property type="match status" value="5"/>
</dbReference>
<dbReference type="STRING" id="1045775.SAMN05216378_1357"/>
<sequence length="1371" mass="146357">MRATGKMSKPLFILFMSFLLAIGSMPLANRSVSAATSFSNVSMNTTTPAMYDKFEMTFNLSSTYTNPFNPDEVNVTATFTTPSGAVESVPGFYRSDSSPKWAVRYSPRQAGVHSVVLSVTDASGTGTSSSYAFTAGGAGSNRGFMTAQGDRFVDSYGSQLTLLGTNFAWNNTTDSTAVTTEIPNLLPAKMNFLRVWYSCWWSSFAPEWGPITANEAGLSINYAGIGKYQLDNQARMDQMLDTASANGVYIMLTMNSFGDMYYQWNVNAYNQANGGPSTYSENNTDFWTNPTAISYQKKLLRYMFARFGYSRALGMLEYWNESDNRVDTTAANRASWHAAMDNYWKSLDFYHHPTTTSYAWKDHAGSGQQTWETLTTLSATNVHRYDTSANVVDVWEQQIDNLHTLAPGKPAFIGEVGKEHTDQTTDPTIDEYMHNSLWGPIFRAGAAGGSLWWIFESGFALPSSFKGIYTRLANFIQPEEDHLINMPFVDYGLQSNSTKIGGYKDNSRAYLWINDTQANHTVTNPRTVSGMSFTIPMPNNYYNVSYYNTYTGTYGSTSSVQATGGNLVLSNVPSFSRDIAVKIECEGCNAPDTTAPTAPTNLTSPSKTDTTVNLSWSPSTDNVRVTDYDVYRGTTKIGSTGGATTYTATGLTANTAYSFTVRAKDNAGNQSAASSALSVTTNPLDTVAPTAPSGLNSPSKLDISVNLAWTASTDNVGVTAYDIYRNGNLAGTVSGTSTTYTDTGLTALTSYSYYVKARDARNNTSAASNTISVTTLAPIPVNKLQNPGFDTSNSNNKPDAWTCENDYFCYRDTAVKRSGTASMKMSGDTGPWLAFYQDVNAAAGTSYTFDGYYNAAANNGTTIEFKLRFLDASNNILQDNLLYTHTGTNSGFANVNGSRTAPANTAKARVYVYMKDLRGSLYFDDFSLTDGSGGTVDTSAPTAPTGLASPSKTATTVNLSWTASTDNVGVTGYDIYQGTTLIGSTTGATMYQATGLTANTAYSFTVKAKDAAGNVSAASSALSVTTNAAADTTAPSAPTGLTSQSKTTTTVNLSWTASTDNVGVTGYDVYRGTTLIGSTTGATTYQATGLTANTAYSFTVKAKDAAGNVSAASNALSVTTNAAADTTAPSAPTGLTSPSKTATTVNLSWTASTDNVGVTGYDIFRGTTLIGSTTGATTYQATGLTASTAYSFTVKAKDAAGNVSAASSALNVTTDAASGGGNLLTNAGFETDNGSNRPASWTYEQDYYVSRSTSTYRSGSASIRINGDSGPWFGWYQDVNATAGTSYTFDGYVNITSNNGSTLQFKMQFLDASGSILTDNTITTYSGTTSGFENVHGTYTAPANTAKVRIYTYFKDMRGTFFFDDYSLTSN</sequence>
<evidence type="ECO:0000256" key="2">
    <source>
        <dbReference type="ARBA" id="ARBA00022801"/>
    </source>
</evidence>
<dbReference type="SUPFAM" id="SSF49265">
    <property type="entry name" value="Fibronectin type III"/>
    <property type="match status" value="3"/>
</dbReference>
<dbReference type="InterPro" id="IPR013783">
    <property type="entry name" value="Ig-like_fold"/>
</dbReference>
<evidence type="ECO:0000256" key="1">
    <source>
        <dbReference type="ARBA" id="ARBA00022729"/>
    </source>
</evidence>
<keyword evidence="2" id="KW-0378">Hydrolase</keyword>
<evidence type="ECO:0000259" key="7">
    <source>
        <dbReference type="PROSITE" id="PS50853"/>
    </source>
</evidence>
<reference evidence="9" key="1">
    <citation type="submission" date="2016-10" db="EMBL/GenBank/DDBJ databases">
        <authorList>
            <person name="Varghese N."/>
            <person name="Submissions S."/>
        </authorList>
    </citation>
    <scope>NUCLEOTIDE SEQUENCE [LARGE SCALE GENOMIC DNA]</scope>
    <source>
        <strain evidence="9">CGMCC 1.10784</strain>
    </source>
</reference>
<proteinExistence type="predicted"/>
<dbReference type="SUPFAM" id="SSF51445">
    <property type="entry name" value="(Trans)glycosidases"/>
    <property type="match status" value="1"/>
</dbReference>
<dbReference type="PANTHER" id="PTHR46957">
    <property type="entry name" value="CYTOKINE RECEPTOR"/>
    <property type="match status" value="1"/>
</dbReference>
<keyword evidence="9" id="KW-1185">Reference proteome</keyword>
<dbReference type="Gene3D" id="2.60.40.10">
    <property type="entry name" value="Immunoglobulins"/>
    <property type="match status" value="6"/>
</dbReference>
<dbReference type="SMART" id="SM00060">
    <property type="entry name" value="FN3"/>
    <property type="match status" value="5"/>
</dbReference>
<dbReference type="Gene3D" id="2.60.120.260">
    <property type="entry name" value="Galactose-binding domain-like"/>
    <property type="match status" value="2"/>
</dbReference>
<dbReference type="InterPro" id="IPR003961">
    <property type="entry name" value="FN3_dom"/>
</dbReference>
<dbReference type="InterPro" id="IPR032260">
    <property type="entry name" value="DUF5060"/>
</dbReference>
<feature type="domain" description="Fibronectin type-III" evidence="7">
    <location>
        <begin position="940"/>
        <end position="1029"/>
    </location>
</feature>
<feature type="domain" description="Fibronectin type-III" evidence="7">
    <location>
        <begin position="598"/>
        <end position="684"/>
    </location>
</feature>
<evidence type="ECO:0000313" key="9">
    <source>
        <dbReference type="Proteomes" id="UP000198855"/>
    </source>
</evidence>
<dbReference type="InterPro" id="IPR036116">
    <property type="entry name" value="FN3_sf"/>
</dbReference>
<evidence type="ECO:0000256" key="4">
    <source>
        <dbReference type="ARBA" id="ARBA00023295"/>
    </source>
</evidence>
<dbReference type="GO" id="GO:0016798">
    <property type="term" value="F:hydrolase activity, acting on glycosyl bonds"/>
    <property type="evidence" value="ECO:0007669"/>
    <property type="project" value="UniProtKB-KW"/>
</dbReference>
<dbReference type="GO" id="GO:0000272">
    <property type="term" value="P:polysaccharide catabolic process"/>
    <property type="evidence" value="ECO:0007669"/>
    <property type="project" value="UniProtKB-KW"/>
</dbReference>
<organism evidence="8 9">
    <name type="scientific">Paenibacillus catalpae</name>
    <dbReference type="NCBI Taxonomy" id="1045775"/>
    <lineage>
        <taxon>Bacteria</taxon>
        <taxon>Bacillati</taxon>
        <taxon>Bacillota</taxon>
        <taxon>Bacilli</taxon>
        <taxon>Bacillales</taxon>
        <taxon>Paenibacillaceae</taxon>
        <taxon>Paenibacillus</taxon>
    </lineage>
</organism>
<dbReference type="RefSeq" id="WP_342716263.1">
    <property type="nucleotide sequence ID" value="NZ_FOMT01000001.1"/>
</dbReference>
<evidence type="ECO:0000256" key="6">
    <source>
        <dbReference type="SAM" id="MobiDB-lite"/>
    </source>
</evidence>
<dbReference type="PANTHER" id="PTHR46957:SF3">
    <property type="entry name" value="CYTOKINE RECEPTOR"/>
    <property type="match status" value="1"/>
</dbReference>
<evidence type="ECO:0000256" key="3">
    <source>
        <dbReference type="ARBA" id="ARBA00023277"/>
    </source>
</evidence>
<feature type="domain" description="Fibronectin type-III" evidence="7">
    <location>
        <begin position="1128"/>
        <end position="1217"/>
    </location>
</feature>
<dbReference type="GO" id="GO:0016020">
    <property type="term" value="C:membrane"/>
    <property type="evidence" value="ECO:0007669"/>
    <property type="project" value="UniProtKB-SubCell"/>
</dbReference>
<dbReference type="InterPro" id="IPR008979">
    <property type="entry name" value="Galactose-bd-like_sf"/>
</dbReference>
<dbReference type="InterPro" id="IPR050713">
    <property type="entry name" value="RTP_Phos/Ushers"/>
</dbReference>
<feature type="domain" description="Fibronectin type-III" evidence="7">
    <location>
        <begin position="1034"/>
        <end position="1123"/>
    </location>
</feature>
<dbReference type="Proteomes" id="UP000198855">
    <property type="component" value="Unassembled WGS sequence"/>
</dbReference>
<gene>
    <name evidence="8" type="ORF">SAMN05216378_1357</name>
</gene>
<keyword evidence="1" id="KW-0732">Signal</keyword>
<feature type="region of interest" description="Disordered" evidence="6">
    <location>
        <begin position="592"/>
        <end position="612"/>
    </location>
</feature>
<name>A0A1I1V1X0_9BACL</name>
<dbReference type="EMBL" id="FOMT01000001">
    <property type="protein sequence ID" value="SFD77062.1"/>
    <property type="molecule type" value="Genomic_DNA"/>
</dbReference>
<feature type="compositionally biased region" description="Polar residues" evidence="6">
    <location>
        <begin position="601"/>
        <end position="612"/>
    </location>
</feature>
<keyword evidence="3" id="KW-0119">Carbohydrate metabolism</keyword>
<dbReference type="SUPFAM" id="SSF49785">
    <property type="entry name" value="Galactose-binding domain-like"/>
    <property type="match status" value="2"/>
</dbReference>
<dbReference type="InterPro" id="IPR017853">
    <property type="entry name" value="GH"/>
</dbReference>
<dbReference type="PROSITE" id="PS50853">
    <property type="entry name" value="FN3"/>
    <property type="match status" value="5"/>
</dbReference>
<protein>
    <submittedName>
        <fullName evidence="8">Chitodextrinase</fullName>
    </submittedName>
</protein>
<dbReference type="Gene3D" id="3.20.20.80">
    <property type="entry name" value="Glycosidases"/>
    <property type="match status" value="1"/>
</dbReference>
<keyword evidence="4" id="KW-0326">Glycosidase</keyword>